<protein>
    <submittedName>
        <fullName evidence="2">PIN domain-containing protein</fullName>
    </submittedName>
</protein>
<name>A0A9D1IHP8_9BURK</name>
<dbReference type="SUPFAM" id="SSF88723">
    <property type="entry name" value="PIN domain-like"/>
    <property type="match status" value="1"/>
</dbReference>
<organism evidence="2 3">
    <name type="scientific">Candidatus Aphodousia faecigallinarum</name>
    <dbReference type="NCBI Taxonomy" id="2840677"/>
    <lineage>
        <taxon>Bacteria</taxon>
        <taxon>Pseudomonadati</taxon>
        <taxon>Pseudomonadota</taxon>
        <taxon>Betaproteobacteria</taxon>
        <taxon>Burkholderiales</taxon>
        <taxon>Sutterellaceae</taxon>
        <taxon>Sutterellaceae incertae sedis</taxon>
        <taxon>Candidatus Aphodousia</taxon>
    </lineage>
</organism>
<accession>A0A9D1IHP8</accession>
<comment type="caution">
    <text evidence="2">The sequence shown here is derived from an EMBL/GenBank/DDBJ whole genome shotgun (WGS) entry which is preliminary data.</text>
</comment>
<dbReference type="PANTHER" id="PTHR34610">
    <property type="entry name" value="SSL7007 PROTEIN"/>
    <property type="match status" value="1"/>
</dbReference>
<feature type="domain" description="PIN" evidence="1">
    <location>
        <begin position="29"/>
        <end position="136"/>
    </location>
</feature>
<proteinExistence type="predicted"/>
<reference evidence="2" key="1">
    <citation type="submission" date="2020-10" db="EMBL/GenBank/DDBJ databases">
        <authorList>
            <person name="Gilroy R."/>
        </authorList>
    </citation>
    <scope>NUCLEOTIDE SEQUENCE</scope>
    <source>
        <strain evidence="2">7463</strain>
    </source>
</reference>
<dbReference type="EMBL" id="DVMY01000025">
    <property type="protein sequence ID" value="HIU36876.1"/>
    <property type="molecule type" value="Genomic_DNA"/>
</dbReference>
<dbReference type="Proteomes" id="UP000824083">
    <property type="component" value="Unassembled WGS sequence"/>
</dbReference>
<reference evidence="2" key="2">
    <citation type="journal article" date="2021" name="PeerJ">
        <title>Extensive microbial diversity within the chicken gut microbiome revealed by metagenomics and culture.</title>
        <authorList>
            <person name="Gilroy R."/>
            <person name="Ravi A."/>
            <person name="Getino M."/>
            <person name="Pursley I."/>
            <person name="Horton D.L."/>
            <person name="Alikhan N.F."/>
            <person name="Baker D."/>
            <person name="Gharbi K."/>
            <person name="Hall N."/>
            <person name="Watson M."/>
            <person name="Adriaenssens E.M."/>
            <person name="Foster-Nyarko E."/>
            <person name="Jarju S."/>
            <person name="Secka A."/>
            <person name="Antonio M."/>
            <person name="Oren A."/>
            <person name="Chaudhuri R.R."/>
            <person name="La Ragione R."/>
            <person name="Hildebrand F."/>
            <person name="Pallen M.J."/>
        </authorList>
    </citation>
    <scope>NUCLEOTIDE SEQUENCE</scope>
    <source>
        <strain evidence="2">7463</strain>
    </source>
</reference>
<dbReference type="InterPro" id="IPR002850">
    <property type="entry name" value="PIN_toxin-like"/>
</dbReference>
<evidence type="ECO:0000259" key="1">
    <source>
        <dbReference type="Pfam" id="PF13470"/>
    </source>
</evidence>
<dbReference type="AlphaFoldDB" id="A0A9D1IHP8"/>
<dbReference type="InterPro" id="IPR029060">
    <property type="entry name" value="PIN-like_dom_sf"/>
</dbReference>
<dbReference type="Pfam" id="PF13470">
    <property type="entry name" value="PIN_3"/>
    <property type="match status" value="1"/>
</dbReference>
<evidence type="ECO:0000313" key="3">
    <source>
        <dbReference type="Proteomes" id="UP000824083"/>
    </source>
</evidence>
<evidence type="ECO:0000313" key="2">
    <source>
        <dbReference type="EMBL" id="HIU36876.1"/>
    </source>
</evidence>
<dbReference type="PANTHER" id="PTHR34610:SF3">
    <property type="entry name" value="SSL7007 PROTEIN"/>
    <property type="match status" value="1"/>
</dbReference>
<dbReference type="InterPro" id="IPR002716">
    <property type="entry name" value="PIN_dom"/>
</dbReference>
<gene>
    <name evidence="2" type="ORF">IAC56_01140</name>
</gene>
<sequence>MSVNADLLKQIIQRAPTMGHLDPGANLCIIDTNIALDLLLFHDKKSQFLFDLLKRDELIAVGHFDTFYEFADVICRAQFKLDPETINELLNEWVSLHTIVTETLPTNHYCKDTDDDKFFNLACVTGAKYLLSKDKKVLKAKGKAKRFNCLVLKPENLPI</sequence>